<dbReference type="SUPFAM" id="SSF56672">
    <property type="entry name" value="DNA/RNA polymerases"/>
    <property type="match status" value="1"/>
</dbReference>
<comment type="caution">
    <text evidence="2">The sequence shown here is derived from an EMBL/GenBank/DDBJ whole genome shotgun (WGS) entry which is preliminary data.</text>
</comment>
<protein>
    <submittedName>
        <fullName evidence="2">Retrovirus-related pol polyprotein from transposon TNT 1-94</fullName>
    </submittedName>
</protein>
<keyword evidence="3" id="KW-1185">Reference proteome</keyword>
<sequence length="512" mass="58082">MYVPPRQNVVPTTEKTDSSQQGLKFLFSPLLEEYYNPTHGQAEENNNDQAPNASFQEAEFINPFYHPLEQVRGNPTMPVQTRRQLATDPEMCMFALTVSIVEPKNIKEAMADSAWIEAMQDELHQFDRLKVWELVDKPFGKMIIKLKWLWKNKKDEDQTVIRNKARLIAKGYAQEEGIDFEESFAPVARLEAVRIFVAYAAHKSFPIYQMDVKTAFLNGPLKEEVYVAQPEGFVDPDHPEKVYLLRKALYGLKQAPRAWYDELSNFLMSKGFTKGTIDPTLFKIKYGDDILLVQIYVDDIIFGSTNPKYSKRFEKLMHSRFEMSLMGEMKFFLGLQIHQSPKGIFINQAKYALEILKKHNMDNCHSIGTPLATKPKLDVDLSGEPVDQSDYHSKIGSLMYLTSSRPDLVQAGPLVSKGFWLELTAFSDADHAGCIDTRKRTSGGDTVLGDKLAPFLNVQMTSVHISSGLVLHQMTSDHNRSELELLVHSNEPSSLKLVPKVVPLAVKTATSR</sequence>
<reference evidence="2" key="1">
    <citation type="journal article" date="2022" name="Int. J. Mol. Sci.">
        <title>Draft Genome of Tanacetum Coccineum: Genomic Comparison of Closely Related Tanacetum-Family Plants.</title>
        <authorList>
            <person name="Yamashiro T."/>
            <person name="Shiraishi A."/>
            <person name="Nakayama K."/>
            <person name="Satake H."/>
        </authorList>
    </citation>
    <scope>NUCLEOTIDE SEQUENCE</scope>
</reference>
<dbReference type="PANTHER" id="PTHR11439">
    <property type="entry name" value="GAG-POL-RELATED RETROTRANSPOSON"/>
    <property type="match status" value="1"/>
</dbReference>
<evidence type="ECO:0000259" key="1">
    <source>
        <dbReference type="Pfam" id="PF07727"/>
    </source>
</evidence>
<gene>
    <name evidence="2" type="ORF">Tco_1090043</name>
</gene>
<reference evidence="2" key="2">
    <citation type="submission" date="2022-01" db="EMBL/GenBank/DDBJ databases">
        <authorList>
            <person name="Yamashiro T."/>
            <person name="Shiraishi A."/>
            <person name="Satake H."/>
            <person name="Nakayama K."/>
        </authorList>
    </citation>
    <scope>NUCLEOTIDE SEQUENCE</scope>
</reference>
<accession>A0ABQ5I351</accession>
<name>A0ABQ5I351_9ASTR</name>
<dbReference type="Proteomes" id="UP001151760">
    <property type="component" value="Unassembled WGS sequence"/>
</dbReference>
<proteinExistence type="predicted"/>
<dbReference type="PANTHER" id="PTHR11439:SF495">
    <property type="entry name" value="REVERSE TRANSCRIPTASE, RNA-DEPENDENT DNA POLYMERASE-RELATED"/>
    <property type="match status" value="1"/>
</dbReference>
<evidence type="ECO:0000313" key="3">
    <source>
        <dbReference type="Proteomes" id="UP001151760"/>
    </source>
</evidence>
<dbReference type="InterPro" id="IPR013103">
    <property type="entry name" value="RVT_2"/>
</dbReference>
<dbReference type="Pfam" id="PF07727">
    <property type="entry name" value="RVT_2"/>
    <property type="match status" value="1"/>
</dbReference>
<organism evidence="2 3">
    <name type="scientific">Tanacetum coccineum</name>
    <dbReference type="NCBI Taxonomy" id="301880"/>
    <lineage>
        <taxon>Eukaryota</taxon>
        <taxon>Viridiplantae</taxon>
        <taxon>Streptophyta</taxon>
        <taxon>Embryophyta</taxon>
        <taxon>Tracheophyta</taxon>
        <taxon>Spermatophyta</taxon>
        <taxon>Magnoliopsida</taxon>
        <taxon>eudicotyledons</taxon>
        <taxon>Gunneridae</taxon>
        <taxon>Pentapetalae</taxon>
        <taxon>asterids</taxon>
        <taxon>campanulids</taxon>
        <taxon>Asterales</taxon>
        <taxon>Asteraceae</taxon>
        <taxon>Asteroideae</taxon>
        <taxon>Anthemideae</taxon>
        <taxon>Anthemidinae</taxon>
        <taxon>Tanacetum</taxon>
    </lineage>
</organism>
<feature type="domain" description="Reverse transcriptase Ty1/copia-type" evidence="1">
    <location>
        <begin position="130"/>
        <end position="371"/>
    </location>
</feature>
<dbReference type="InterPro" id="IPR043502">
    <property type="entry name" value="DNA/RNA_pol_sf"/>
</dbReference>
<evidence type="ECO:0000313" key="2">
    <source>
        <dbReference type="EMBL" id="GJT94525.1"/>
    </source>
</evidence>
<dbReference type="EMBL" id="BQNB010020303">
    <property type="protein sequence ID" value="GJT94525.1"/>
    <property type="molecule type" value="Genomic_DNA"/>
</dbReference>